<gene>
    <name evidence="3" type="ORF">METZ01_LOCUS260813</name>
</gene>
<feature type="domain" description="Fatty acid desaturase" evidence="2">
    <location>
        <begin position="41"/>
        <end position="126"/>
    </location>
</feature>
<evidence type="ECO:0000313" key="3">
    <source>
        <dbReference type="EMBL" id="SVC07959.1"/>
    </source>
</evidence>
<keyword evidence="1" id="KW-0472">Membrane</keyword>
<feature type="non-terminal residue" evidence="3">
    <location>
        <position position="1"/>
    </location>
</feature>
<accession>A0A382J8K7</accession>
<evidence type="ECO:0000256" key="1">
    <source>
        <dbReference type="SAM" id="Phobius"/>
    </source>
</evidence>
<dbReference type="EMBL" id="UINC01072369">
    <property type="protein sequence ID" value="SVC07959.1"/>
    <property type="molecule type" value="Genomic_DNA"/>
</dbReference>
<dbReference type="GO" id="GO:0006629">
    <property type="term" value="P:lipid metabolic process"/>
    <property type="evidence" value="ECO:0007669"/>
    <property type="project" value="InterPro"/>
</dbReference>
<keyword evidence="1" id="KW-1133">Transmembrane helix</keyword>
<name>A0A382J8K7_9ZZZZ</name>
<proteinExistence type="predicted"/>
<sequence length="168" mass="19387">IILPTICRILLRNKPLWINSYAFLDATKSDLFKIQLESISVLIFQVGMFFVLDLNLIPYLILYGIHAISWSSQNYIYHAFAPRDTLNGAHNLGMNPVLKPIYLNINHHLVHHHHPEIPWVHLPKFVESGQTSNYGKAYLQLWKGPRLTTEPAPKSLDPEYEKYLSSLV</sequence>
<evidence type="ECO:0000259" key="2">
    <source>
        <dbReference type="Pfam" id="PF00487"/>
    </source>
</evidence>
<dbReference type="Pfam" id="PF00487">
    <property type="entry name" value="FA_desaturase"/>
    <property type="match status" value="1"/>
</dbReference>
<keyword evidence="1" id="KW-0812">Transmembrane</keyword>
<dbReference type="AlphaFoldDB" id="A0A382J8K7"/>
<dbReference type="InterPro" id="IPR005804">
    <property type="entry name" value="FA_desaturase_dom"/>
</dbReference>
<feature type="transmembrane region" description="Helical" evidence="1">
    <location>
        <begin position="39"/>
        <end position="62"/>
    </location>
</feature>
<reference evidence="3" key="1">
    <citation type="submission" date="2018-05" db="EMBL/GenBank/DDBJ databases">
        <authorList>
            <person name="Lanie J.A."/>
            <person name="Ng W.-L."/>
            <person name="Kazmierczak K.M."/>
            <person name="Andrzejewski T.M."/>
            <person name="Davidsen T.M."/>
            <person name="Wayne K.J."/>
            <person name="Tettelin H."/>
            <person name="Glass J.I."/>
            <person name="Rusch D."/>
            <person name="Podicherti R."/>
            <person name="Tsui H.-C.T."/>
            <person name="Winkler M.E."/>
        </authorList>
    </citation>
    <scope>NUCLEOTIDE SEQUENCE</scope>
</reference>
<protein>
    <recommendedName>
        <fullName evidence="2">Fatty acid desaturase domain-containing protein</fullName>
    </recommendedName>
</protein>
<organism evidence="3">
    <name type="scientific">marine metagenome</name>
    <dbReference type="NCBI Taxonomy" id="408172"/>
    <lineage>
        <taxon>unclassified sequences</taxon>
        <taxon>metagenomes</taxon>
        <taxon>ecological metagenomes</taxon>
    </lineage>
</organism>